<reference evidence="3" key="1">
    <citation type="submission" date="2022-11" db="UniProtKB">
        <authorList>
            <consortium name="WormBaseParasite"/>
        </authorList>
    </citation>
    <scope>IDENTIFICATION</scope>
</reference>
<dbReference type="AlphaFoldDB" id="A0A915IWL9"/>
<dbReference type="InterPro" id="IPR045581">
    <property type="entry name" value="DNAPKcs_CC5"/>
</dbReference>
<evidence type="ECO:0000313" key="3">
    <source>
        <dbReference type="WBParaSite" id="nRc.2.0.1.t18474-RA"/>
    </source>
</evidence>
<dbReference type="Pfam" id="PF19704">
    <property type="entry name" value="DNAPKcs_CC5"/>
    <property type="match status" value="1"/>
</dbReference>
<keyword evidence="2" id="KW-1185">Reference proteome</keyword>
<dbReference type="GO" id="GO:0006303">
    <property type="term" value="P:double-strand break repair via nonhomologous end joining"/>
    <property type="evidence" value="ECO:0007669"/>
    <property type="project" value="InterPro"/>
</dbReference>
<protein>
    <submittedName>
        <fullName evidence="3">DNA-dependent protein kinase catalytic subunit CC5 domain-containing protein</fullName>
    </submittedName>
</protein>
<evidence type="ECO:0000259" key="1">
    <source>
        <dbReference type="Pfam" id="PF19704"/>
    </source>
</evidence>
<dbReference type="WBParaSite" id="nRc.2.0.1.t18474-RA">
    <property type="protein sequence ID" value="nRc.2.0.1.t18474-RA"/>
    <property type="gene ID" value="nRc.2.0.1.g18474"/>
</dbReference>
<sequence>QTAFHFWSHESRLSQSTLGRATKILSQIYCSDDVEEQFLCHANYLLLELSSKNPDFERPLFDKPLKDCQYSNLHIFTTWRRRYASWVSGGVGSQILLAAGTAMGAVQLKSTLVPENAQFTPTQGAYDWMTGSFFNNTYGDLNFSLDENSTLTGIGNVSENLSIKKYRNVTEVKTSFDDVPTSQSIENELKYLRRRILKDKSKTSQVYAKIETKRRGIL</sequence>
<dbReference type="Proteomes" id="UP000887565">
    <property type="component" value="Unplaced"/>
</dbReference>
<feature type="domain" description="DNA-dependent protein kinase catalytic subunit CC5" evidence="1">
    <location>
        <begin position="5"/>
        <end position="215"/>
    </location>
</feature>
<evidence type="ECO:0000313" key="2">
    <source>
        <dbReference type="Proteomes" id="UP000887565"/>
    </source>
</evidence>
<organism evidence="2 3">
    <name type="scientific">Romanomermis culicivorax</name>
    <name type="common">Nematode worm</name>
    <dbReference type="NCBI Taxonomy" id="13658"/>
    <lineage>
        <taxon>Eukaryota</taxon>
        <taxon>Metazoa</taxon>
        <taxon>Ecdysozoa</taxon>
        <taxon>Nematoda</taxon>
        <taxon>Enoplea</taxon>
        <taxon>Dorylaimia</taxon>
        <taxon>Mermithida</taxon>
        <taxon>Mermithoidea</taxon>
        <taxon>Mermithidae</taxon>
        <taxon>Romanomermis</taxon>
    </lineage>
</organism>
<proteinExistence type="predicted"/>
<accession>A0A915IWL9</accession>
<name>A0A915IWL9_ROMCU</name>